<sequence>TCRDGLKLSSLEENPCWMLQMLPAVLWLVCWSRFRNGATIMRCCNDEVDEKERVQIASKLTVSRKLRCLW</sequence>
<dbReference type="Gramene" id="Os05t0302400-00">
    <property type="protein sequence ID" value="Os05t0302400-00"/>
    <property type="gene ID" value="Os05g0302400"/>
</dbReference>
<evidence type="ECO:0000313" key="1">
    <source>
        <dbReference type="EMBL" id="BAS93237.1"/>
    </source>
</evidence>
<dbReference type="AlphaFoldDB" id="A0A0P0WKB1"/>
<dbReference type="Proteomes" id="UP000059680">
    <property type="component" value="Chromosome 5"/>
</dbReference>
<organism evidence="1 2">
    <name type="scientific">Oryza sativa subsp. japonica</name>
    <name type="common">Rice</name>
    <dbReference type="NCBI Taxonomy" id="39947"/>
    <lineage>
        <taxon>Eukaryota</taxon>
        <taxon>Viridiplantae</taxon>
        <taxon>Streptophyta</taxon>
        <taxon>Embryophyta</taxon>
        <taxon>Tracheophyta</taxon>
        <taxon>Spermatophyta</taxon>
        <taxon>Magnoliopsida</taxon>
        <taxon>Liliopsida</taxon>
        <taxon>Poales</taxon>
        <taxon>Poaceae</taxon>
        <taxon>BOP clade</taxon>
        <taxon>Oryzoideae</taxon>
        <taxon>Oryzeae</taxon>
        <taxon>Oryzinae</taxon>
        <taxon>Oryza</taxon>
        <taxon>Oryza sativa</taxon>
    </lineage>
</organism>
<gene>
    <name evidence="1" type="ordered locus">Os05g0302400</name>
    <name evidence="1" type="ORF">OSNPB_050302400</name>
</gene>
<reference evidence="1 2" key="3">
    <citation type="journal article" date="2013" name="Rice">
        <title>Improvement of the Oryza sativa Nipponbare reference genome using next generation sequence and optical map data.</title>
        <authorList>
            <person name="Kawahara Y."/>
            <person name="de la Bastide M."/>
            <person name="Hamilton J.P."/>
            <person name="Kanamori H."/>
            <person name="McCombie W.R."/>
            <person name="Ouyang S."/>
            <person name="Schwartz D.C."/>
            <person name="Tanaka T."/>
            <person name="Wu J."/>
            <person name="Zhou S."/>
            <person name="Childs K.L."/>
            <person name="Davidson R.M."/>
            <person name="Lin H."/>
            <person name="Quesada-Ocampo L."/>
            <person name="Vaillancourt B."/>
            <person name="Sakai H."/>
            <person name="Lee S.S."/>
            <person name="Kim J."/>
            <person name="Numa H."/>
            <person name="Itoh T."/>
            <person name="Buell C.R."/>
            <person name="Matsumoto T."/>
        </authorList>
    </citation>
    <scope>NUCLEOTIDE SEQUENCE [LARGE SCALE GENOMIC DNA]</scope>
    <source>
        <strain evidence="2">cv. Nipponbare</strain>
    </source>
</reference>
<name>A0A0P0WKB1_ORYSJ</name>
<dbReference type="PaxDb" id="39947-A0A0P0WKB1"/>
<reference evidence="2" key="1">
    <citation type="journal article" date="2005" name="Nature">
        <title>The map-based sequence of the rice genome.</title>
        <authorList>
            <consortium name="International rice genome sequencing project (IRGSP)"/>
            <person name="Matsumoto T."/>
            <person name="Wu J."/>
            <person name="Kanamori H."/>
            <person name="Katayose Y."/>
            <person name="Fujisawa M."/>
            <person name="Namiki N."/>
            <person name="Mizuno H."/>
            <person name="Yamamoto K."/>
            <person name="Antonio B.A."/>
            <person name="Baba T."/>
            <person name="Sakata K."/>
            <person name="Nagamura Y."/>
            <person name="Aoki H."/>
            <person name="Arikawa K."/>
            <person name="Arita K."/>
            <person name="Bito T."/>
            <person name="Chiden Y."/>
            <person name="Fujitsuka N."/>
            <person name="Fukunaka R."/>
            <person name="Hamada M."/>
            <person name="Harada C."/>
            <person name="Hayashi A."/>
            <person name="Hijishita S."/>
            <person name="Honda M."/>
            <person name="Hosokawa S."/>
            <person name="Ichikawa Y."/>
            <person name="Idonuma A."/>
            <person name="Iijima M."/>
            <person name="Ikeda M."/>
            <person name="Ikeno M."/>
            <person name="Ito K."/>
            <person name="Ito S."/>
            <person name="Ito T."/>
            <person name="Ito Y."/>
            <person name="Ito Y."/>
            <person name="Iwabuchi A."/>
            <person name="Kamiya K."/>
            <person name="Karasawa W."/>
            <person name="Kurita K."/>
            <person name="Katagiri S."/>
            <person name="Kikuta A."/>
            <person name="Kobayashi H."/>
            <person name="Kobayashi N."/>
            <person name="Machita K."/>
            <person name="Maehara T."/>
            <person name="Masukawa M."/>
            <person name="Mizubayashi T."/>
            <person name="Mukai Y."/>
            <person name="Nagasaki H."/>
            <person name="Nagata Y."/>
            <person name="Naito S."/>
            <person name="Nakashima M."/>
            <person name="Nakama Y."/>
            <person name="Nakamichi Y."/>
            <person name="Nakamura M."/>
            <person name="Meguro A."/>
            <person name="Negishi M."/>
            <person name="Ohta I."/>
            <person name="Ohta T."/>
            <person name="Okamoto M."/>
            <person name="Ono N."/>
            <person name="Saji S."/>
            <person name="Sakaguchi M."/>
            <person name="Sakai K."/>
            <person name="Shibata M."/>
            <person name="Shimokawa T."/>
            <person name="Song J."/>
            <person name="Takazaki Y."/>
            <person name="Terasawa K."/>
            <person name="Tsugane M."/>
            <person name="Tsuji K."/>
            <person name="Ueda S."/>
            <person name="Waki K."/>
            <person name="Yamagata H."/>
            <person name="Yamamoto M."/>
            <person name="Yamamoto S."/>
            <person name="Yamane H."/>
            <person name="Yoshiki S."/>
            <person name="Yoshihara R."/>
            <person name="Yukawa K."/>
            <person name="Zhong H."/>
            <person name="Yano M."/>
            <person name="Yuan Q."/>
            <person name="Ouyang S."/>
            <person name="Liu J."/>
            <person name="Jones K.M."/>
            <person name="Gansberger K."/>
            <person name="Moffat K."/>
            <person name="Hill J."/>
            <person name="Bera J."/>
            <person name="Fadrosh D."/>
            <person name="Jin S."/>
            <person name="Johri S."/>
            <person name="Kim M."/>
            <person name="Overton L."/>
            <person name="Reardon M."/>
            <person name="Tsitrin T."/>
            <person name="Vuong H."/>
            <person name="Weaver B."/>
            <person name="Ciecko A."/>
            <person name="Tallon L."/>
            <person name="Jackson J."/>
            <person name="Pai G."/>
            <person name="Aken S.V."/>
            <person name="Utterback T."/>
            <person name="Reidmuller S."/>
            <person name="Feldblyum T."/>
            <person name="Hsiao J."/>
            <person name="Zismann V."/>
            <person name="Iobst S."/>
            <person name="de Vazeille A.R."/>
            <person name="Buell C.R."/>
            <person name="Ying K."/>
            <person name="Li Y."/>
            <person name="Lu T."/>
            <person name="Huang Y."/>
            <person name="Zhao Q."/>
            <person name="Feng Q."/>
            <person name="Zhang L."/>
            <person name="Zhu J."/>
            <person name="Weng Q."/>
            <person name="Mu J."/>
            <person name="Lu Y."/>
            <person name="Fan D."/>
            <person name="Liu Y."/>
            <person name="Guan J."/>
            <person name="Zhang Y."/>
            <person name="Yu S."/>
            <person name="Liu X."/>
            <person name="Zhang Y."/>
            <person name="Hong G."/>
            <person name="Han B."/>
            <person name="Choisne N."/>
            <person name="Demange N."/>
            <person name="Orjeda G."/>
            <person name="Samain S."/>
            <person name="Cattolico L."/>
            <person name="Pelletier E."/>
            <person name="Couloux A."/>
            <person name="Segurens B."/>
            <person name="Wincker P."/>
            <person name="D'Hont A."/>
            <person name="Scarpelli C."/>
            <person name="Weissenbach J."/>
            <person name="Salanoubat M."/>
            <person name="Quetier F."/>
            <person name="Yu Y."/>
            <person name="Kim H.R."/>
            <person name="Rambo T."/>
            <person name="Currie J."/>
            <person name="Collura K."/>
            <person name="Luo M."/>
            <person name="Yang T."/>
            <person name="Ammiraju J.S.S."/>
            <person name="Engler F."/>
            <person name="Soderlund C."/>
            <person name="Wing R.A."/>
            <person name="Palmer L.E."/>
            <person name="de la Bastide M."/>
            <person name="Spiegel L."/>
            <person name="Nascimento L."/>
            <person name="Zutavern T."/>
            <person name="O'Shaughnessy A."/>
            <person name="Dike S."/>
            <person name="Dedhia N."/>
            <person name="Preston R."/>
            <person name="Balija V."/>
            <person name="McCombie W.R."/>
            <person name="Chow T."/>
            <person name="Chen H."/>
            <person name="Chung M."/>
            <person name="Chen C."/>
            <person name="Shaw J."/>
            <person name="Wu H."/>
            <person name="Hsiao K."/>
            <person name="Chao Y."/>
            <person name="Chu M."/>
            <person name="Cheng C."/>
            <person name="Hour A."/>
            <person name="Lee P."/>
            <person name="Lin S."/>
            <person name="Lin Y."/>
            <person name="Liou J."/>
            <person name="Liu S."/>
            <person name="Hsing Y."/>
            <person name="Raghuvanshi S."/>
            <person name="Mohanty A."/>
            <person name="Bharti A.K."/>
            <person name="Gaur A."/>
            <person name="Gupta V."/>
            <person name="Kumar D."/>
            <person name="Ravi V."/>
            <person name="Vij S."/>
            <person name="Kapur A."/>
            <person name="Khurana P."/>
            <person name="Khurana P."/>
            <person name="Khurana J.P."/>
            <person name="Tyagi A.K."/>
            <person name="Gaikwad K."/>
            <person name="Singh A."/>
            <person name="Dalal V."/>
            <person name="Srivastava S."/>
            <person name="Dixit A."/>
            <person name="Pal A.K."/>
            <person name="Ghazi I.A."/>
            <person name="Yadav M."/>
            <person name="Pandit A."/>
            <person name="Bhargava A."/>
            <person name="Sureshbabu K."/>
            <person name="Batra K."/>
            <person name="Sharma T.R."/>
            <person name="Mohapatra T."/>
            <person name="Singh N.K."/>
            <person name="Messing J."/>
            <person name="Nelson A.B."/>
            <person name="Fuks G."/>
            <person name="Kavchok S."/>
            <person name="Keizer G."/>
            <person name="Linton E."/>
            <person name="Llaca V."/>
            <person name="Song R."/>
            <person name="Tanyolac B."/>
            <person name="Young S."/>
            <person name="Ho-Il K."/>
            <person name="Hahn J.H."/>
            <person name="Sangsakoo G."/>
            <person name="Vanavichit A."/>
            <person name="de Mattos Luiz.A.T."/>
            <person name="Zimmer P.D."/>
            <person name="Malone G."/>
            <person name="Dellagostin O."/>
            <person name="de Oliveira A.C."/>
            <person name="Bevan M."/>
            <person name="Bancroft I."/>
            <person name="Minx P."/>
            <person name="Cordum H."/>
            <person name="Wilson R."/>
            <person name="Cheng Z."/>
            <person name="Jin W."/>
            <person name="Jiang J."/>
            <person name="Leong S.A."/>
            <person name="Iwama H."/>
            <person name="Gojobori T."/>
            <person name="Itoh T."/>
            <person name="Niimura Y."/>
            <person name="Fujii Y."/>
            <person name="Habara T."/>
            <person name="Sakai H."/>
            <person name="Sato Y."/>
            <person name="Wilson G."/>
            <person name="Kumar K."/>
            <person name="McCouch S."/>
            <person name="Juretic N."/>
            <person name="Hoen D."/>
            <person name="Wright S."/>
            <person name="Bruskiewich R."/>
            <person name="Bureau T."/>
            <person name="Miyao A."/>
            <person name="Hirochika H."/>
            <person name="Nishikawa T."/>
            <person name="Kadowaki K."/>
            <person name="Sugiura M."/>
            <person name="Burr B."/>
            <person name="Sasaki T."/>
        </authorList>
    </citation>
    <scope>NUCLEOTIDE SEQUENCE [LARGE SCALE GENOMIC DNA]</scope>
    <source>
        <strain evidence="2">cv. Nipponbare</strain>
    </source>
</reference>
<protein>
    <submittedName>
        <fullName evidence="1">Os05g0302400 protein</fullName>
    </submittedName>
</protein>
<dbReference type="InParanoid" id="A0A0P0WKB1"/>
<feature type="non-terminal residue" evidence="1">
    <location>
        <position position="70"/>
    </location>
</feature>
<reference evidence="1 2" key="2">
    <citation type="journal article" date="2013" name="Plant Cell Physiol.">
        <title>Rice Annotation Project Database (RAP-DB): an integrative and interactive database for rice genomics.</title>
        <authorList>
            <person name="Sakai H."/>
            <person name="Lee S.S."/>
            <person name="Tanaka T."/>
            <person name="Numa H."/>
            <person name="Kim J."/>
            <person name="Kawahara Y."/>
            <person name="Wakimoto H."/>
            <person name="Yang C.C."/>
            <person name="Iwamoto M."/>
            <person name="Abe T."/>
            <person name="Yamada Y."/>
            <person name="Muto A."/>
            <person name="Inokuchi H."/>
            <person name="Ikemura T."/>
            <person name="Matsumoto T."/>
            <person name="Sasaki T."/>
            <person name="Itoh T."/>
        </authorList>
    </citation>
    <scope>NUCLEOTIDE SEQUENCE [LARGE SCALE GENOMIC DNA]</scope>
    <source>
        <strain evidence="2">cv. Nipponbare</strain>
    </source>
</reference>
<proteinExistence type="predicted"/>
<evidence type="ECO:0000313" key="2">
    <source>
        <dbReference type="Proteomes" id="UP000059680"/>
    </source>
</evidence>
<dbReference type="EMBL" id="AP014961">
    <property type="protein sequence ID" value="BAS93237.1"/>
    <property type="molecule type" value="Genomic_DNA"/>
</dbReference>
<accession>A0A0P0WKB1</accession>
<keyword evidence="2" id="KW-1185">Reference proteome</keyword>